<dbReference type="AlphaFoldDB" id="A0A1X7TRA2"/>
<organism evidence="1">
    <name type="scientific">Amphimedon queenslandica</name>
    <name type="common">Sponge</name>
    <dbReference type="NCBI Taxonomy" id="400682"/>
    <lineage>
        <taxon>Eukaryota</taxon>
        <taxon>Metazoa</taxon>
        <taxon>Porifera</taxon>
        <taxon>Demospongiae</taxon>
        <taxon>Heteroscleromorpha</taxon>
        <taxon>Haplosclerida</taxon>
        <taxon>Niphatidae</taxon>
        <taxon>Amphimedon</taxon>
    </lineage>
</organism>
<evidence type="ECO:0000313" key="1">
    <source>
        <dbReference type="EnsemblMetazoa" id="Aqu2.1.17516_001"/>
    </source>
</evidence>
<proteinExistence type="predicted"/>
<accession>A0A1X7TRA2</accession>
<name>A0A1X7TRA2_AMPQE</name>
<dbReference type="EnsemblMetazoa" id="Aqu2.1.17516_001">
    <property type="protein sequence ID" value="Aqu2.1.17516_001"/>
    <property type="gene ID" value="Aqu2.1.17516"/>
</dbReference>
<protein>
    <submittedName>
        <fullName evidence="1">Uncharacterized protein</fullName>
    </submittedName>
</protein>
<sequence length="95" mass="10923">MKTNQFIWFLIVHYKCRLSFYHKKTLLAKVLMYGSVSVAEEVCHLNRWDQCSLPLNALETGTEAVGRLALAGALNVVMLNNRIRTKQNKTITQRN</sequence>
<dbReference type="InParanoid" id="A0A1X7TRA2"/>
<reference evidence="1" key="1">
    <citation type="submission" date="2017-05" db="UniProtKB">
        <authorList>
            <consortium name="EnsemblMetazoa"/>
        </authorList>
    </citation>
    <scope>IDENTIFICATION</scope>
</reference>